<feature type="compositionally biased region" description="Polar residues" evidence="6">
    <location>
        <begin position="2812"/>
        <end position="2821"/>
    </location>
</feature>
<feature type="compositionally biased region" description="Polar residues" evidence="6">
    <location>
        <begin position="2554"/>
        <end position="2576"/>
    </location>
</feature>
<feature type="region of interest" description="Disordered" evidence="6">
    <location>
        <begin position="1753"/>
        <end position="1966"/>
    </location>
</feature>
<dbReference type="PANTHER" id="PTHR24123">
    <property type="entry name" value="ANKYRIN REPEAT-CONTAINING"/>
    <property type="match status" value="1"/>
</dbReference>
<feature type="compositionally biased region" description="Basic and acidic residues" evidence="6">
    <location>
        <begin position="2132"/>
        <end position="2142"/>
    </location>
</feature>
<feature type="compositionally biased region" description="Basic and acidic residues" evidence="6">
    <location>
        <begin position="2965"/>
        <end position="2979"/>
    </location>
</feature>
<feature type="region of interest" description="Disordered" evidence="6">
    <location>
        <begin position="3333"/>
        <end position="3402"/>
    </location>
</feature>
<feature type="repeat" description="ANK" evidence="5">
    <location>
        <begin position="257"/>
        <end position="289"/>
    </location>
</feature>
<dbReference type="PANTHER" id="PTHR24123:SF49">
    <property type="entry name" value="ANKYRIN-2-LIKE ISOFORM X1"/>
    <property type="match status" value="1"/>
</dbReference>
<keyword evidence="4" id="KW-0206">Cytoskeleton</keyword>
<feature type="compositionally biased region" description="Polar residues" evidence="6">
    <location>
        <begin position="1796"/>
        <end position="1807"/>
    </location>
</feature>
<dbReference type="PROSITE" id="PS51145">
    <property type="entry name" value="ZU5"/>
    <property type="match status" value="2"/>
</dbReference>
<feature type="compositionally biased region" description="Basic and acidic residues" evidence="6">
    <location>
        <begin position="1267"/>
        <end position="1289"/>
    </location>
</feature>
<feature type="repeat" description="ANK" evidence="5">
    <location>
        <begin position="96"/>
        <end position="128"/>
    </location>
</feature>
<feature type="compositionally biased region" description="Basic and acidic residues" evidence="6">
    <location>
        <begin position="1631"/>
        <end position="1649"/>
    </location>
</feature>
<feature type="repeat" description="ANK" evidence="5">
    <location>
        <begin position="488"/>
        <end position="520"/>
    </location>
</feature>
<feature type="compositionally biased region" description="Basic and acidic residues" evidence="6">
    <location>
        <begin position="1477"/>
        <end position="1493"/>
    </location>
</feature>
<dbReference type="Pfam" id="PF12796">
    <property type="entry name" value="Ank_2"/>
    <property type="match status" value="5"/>
</dbReference>
<dbReference type="InterPro" id="IPR036770">
    <property type="entry name" value="Ankyrin_rpt-contain_sf"/>
</dbReference>
<dbReference type="SUPFAM" id="SSF47986">
    <property type="entry name" value="DEATH domain"/>
    <property type="match status" value="1"/>
</dbReference>
<dbReference type="PROSITE" id="PS50088">
    <property type="entry name" value="ANK_REPEAT"/>
    <property type="match status" value="15"/>
</dbReference>
<feature type="region of interest" description="Disordered" evidence="6">
    <location>
        <begin position="3547"/>
        <end position="3574"/>
    </location>
</feature>
<dbReference type="InterPro" id="IPR011029">
    <property type="entry name" value="DEATH-like_dom_sf"/>
</dbReference>
<reference evidence="9" key="1">
    <citation type="submission" date="2017-12" db="EMBL/GenBank/DDBJ databases">
        <title>High-resolution comparative analysis of great ape genomes.</title>
        <authorList>
            <person name="Pollen A."/>
            <person name="Hastie A."/>
            <person name="Hormozdiari F."/>
            <person name="Dougherty M."/>
            <person name="Liu R."/>
            <person name="Chaisson M."/>
            <person name="Hoppe E."/>
            <person name="Hill C."/>
            <person name="Pang A."/>
            <person name="Hillier L."/>
            <person name="Baker C."/>
            <person name="Armstrong J."/>
            <person name="Shendure J."/>
            <person name="Paten B."/>
            <person name="Wilson R."/>
            <person name="Chao H."/>
            <person name="Schneider V."/>
            <person name="Ventura M."/>
            <person name="Kronenberg Z."/>
            <person name="Murali S."/>
            <person name="Gordon D."/>
            <person name="Cantsilieris S."/>
            <person name="Munson K."/>
            <person name="Nelson B."/>
            <person name="Raja A."/>
            <person name="Underwood J."/>
            <person name="Diekhans M."/>
            <person name="Fiddes I."/>
            <person name="Haussler D."/>
            <person name="Eichler E."/>
        </authorList>
    </citation>
    <scope>NUCLEOTIDE SEQUENCE [LARGE SCALE GENOMIC DNA]</scope>
    <source>
        <strain evidence="9">Susie</strain>
    </source>
</reference>
<feature type="repeat" description="ANK" evidence="5">
    <location>
        <begin position="455"/>
        <end position="487"/>
    </location>
</feature>
<feature type="compositionally biased region" description="Basic and acidic residues" evidence="6">
    <location>
        <begin position="1808"/>
        <end position="1838"/>
    </location>
</feature>
<evidence type="ECO:0000259" key="7">
    <source>
        <dbReference type="PROSITE" id="PS50017"/>
    </source>
</evidence>
<feature type="compositionally biased region" description="Basic and acidic residues" evidence="6">
    <location>
        <begin position="1442"/>
        <end position="1458"/>
    </location>
</feature>
<dbReference type="Pfam" id="PF00023">
    <property type="entry name" value="Ank"/>
    <property type="match status" value="3"/>
</dbReference>
<dbReference type="Gene3D" id="1.25.40.20">
    <property type="entry name" value="Ankyrin repeat-containing domain"/>
    <property type="match status" value="3"/>
</dbReference>
<feature type="repeat" description="ANK" evidence="5">
    <location>
        <begin position="63"/>
        <end position="95"/>
    </location>
</feature>
<feature type="compositionally biased region" description="Basic and acidic residues" evidence="6">
    <location>
        <begin position="2191"/>
        <end position="2203"/>
    </location>
</feature>
<dbReference type="Gene3D" id="1.10.533.10">
    <property type="entry name" value="Death Domain, Fas"/>
    <property type="match status" value="1"/>
</dbReference>
<evidence type="ECO:0000313" key="9">
    <source>
        <dbReference type="EMBL" id="PNJ84112.1"/>
    </source>
</evidence>
<dbReference type="GO" id="GO:0016020">
    <property type="term" value="C:membrane"/>
    <property type="evidence" value="ECO:0007669"/>
    <property type="project" value="UniProtKB-ARBA"/>
</dbReference>
<feature type="compositionally biased region" description="Polar residues" evidence="6">
    <location>
        <begin position="3333"/>
        <end position="3352"/>
    </location>
</feature>
<dbReference type="FunFam" id="1.10.533.10:FF:000002">
    <property type="entry name" value="Ankyrin-3 isoform 2"/>
    <property type="match status" value="1"/>
</dbReference>
<feature type="repeat" description="ANK" evidence="5">
    <location>
        <begin position="290"/>
        <end position="322"/>
    </location>
</feature>
<evidence type="ECO:0000256" key="1">
    <source>
        <dbReference type="ARBA" id="ARBA00004245"/>
    </source>
</evidence>
<dbReference type="InterPro" id="IPR000488">
    <property type="entry name" value="Death_dom"/>
</dbReference>
<feature type="compositionally biased region" description="Basic and acidic residues" evidence="6">
    <location>
        <begin position="1658"/>
        <end position="1673"/>
    </location>
</feature>
<evidence type="ECO:0000256" key="4">
    <source>
        <dbReference type="ARBA" id="ARBA00023212"/>
    </source>
</evidence>
<keyword evidence="2" id="KW-0677">Repeat</keyword>
<feature type="repeat" description="ANK" evidence="5">
    <location>
        <begin position="422"/>
        <end position="454"/>
    </location>
</feature>
<feature type="region of interest" description="Disordered" evidence="6">
    <location>
        <begin position="2535"/>
        <end position="2576"/>
    </location>
</feature>
<evidence type="ECO:0000259" key="8">
    <source>
        <dbReference type="PROSITE" id="PS51145"/>
    </source>
</evidence>
<feature type="domain" description="ZU5" evidence="8">
    <location>
        <begin position="726"/>
        <end position="881"/>
    </location>
</feature>
<evidence type="ECO:0000256" key="5">
    <source>
        <dbReference type="PROSITE-ProRule" id="PRU00023"/>
    </source>
</evidence>
<dbReference type="InterPro" id="IPR051165">
    <property type="entry name" value="Multifunctional_ANK_Repeat"/>
</dbReference>
<evidence type="ECO:0000256" key="3">
    <source>
        <dbReference type="ARBA" id="ARBA00023043"/>
    </source>
</evidence>
<dbReference type="PROSITE" id="PS50017">
    <property type="entry name" value="DEATH_DOMAIN"/>
    <property type="match status" value="1"/>
</dbReference>
<dbReference type="EMBL" id="NDHI03003363">
    <property type="protein sequence ID" value="PNJ84112.1"/>
    <property type="molecule type" value="Genomic_DNA"/>
</dbReference>
<dbReference type="SMART" id="SM00248">
    <property type="entry name" value="ANK"/>
    <property type="match status" value="18"/>
</dbReference>
<dbReference type="PROSITE" id="PS50297">
    <property type="entry name" value="ANK_REP_REGION"/>
    <property type="match status" value="15"/>
</dbReference>
<dbReference type="Pfam" id="PF13637">
    <property type="entry name" value="Ank_4"/>
    <property type="match status" value="1"/>
</dbReference>
<feature type="compositionally biased region" description="Low complexity" evidence="6">
    <location>
        <begin position="3002"/>
        <end position="3016"/>
    </location>
</feature>
<feature type="region of interest" description="Disordered" evidence="6">
    <location>
        <begin position="2624"/>
        <end position="2655"/>
    </location>
</feature>
<feature type="compositionally biased region" description="Low complexity" evidence="6">
    <location>
        <begin position="2397"/>
        <end position="2412"/>
    </location>
</feature>
<sequence>MMNEDAAQKSDSGEKFNGSSQRRKRPKKSDSNASFLRAARAGNLDKVVEYLKGGIDINTCNQNGLNALHLAAKEGHVGLVQELLGRGSSVDSATKKGNTALHIASLAGQAEVVKVLVKEGANINAQSQNGFTPLYMAAQENHIDVVKYLLENGANQSTATEDGFTPLAVALQQGHNQAVAILLENDTKGKVRLPALHIAARKDDTKSAALLLQNDHNADVQSKSGFTPLHIAAHYGNVNVATLLLNRGAAVDFTARNGITPLHVASKRGNTNMVKLLLDRGGQIDAKTRDGLTPLHCAARSGHDQVVELLLERGAPLLARTKNGLSPLHMAAQGDHVECVKHLLQHKAPVDDVTLDYLTALHVAAHCGHYRVTKLLLDKRANPNARALNGFTPLHIACKKNRIKVMELLVKYGASIQAITESGLTPIHVAAFMGHLNIVLLLLQNGASPDVTNIKGFTPLHVAAKYGSLDVAKLLLQRRAAADSAGKNGLTPLHVAAHYDNQKVALLLLEKGASPHATAKSGLTSLHLAAQEDKVNVADILTKHGADQDAHTKLGYTPLIVACHYGNVKMVNFLLKQGANVNAKTKNGYTPLHQAAQQGHTHIINVLLQHGAKPNATTANGNTALAIAKRLGYISVVDTLKVVTEEVTTTTTTITEKHKLNVPETMTEVLDVSDEEGDDTMTGDGGEYLRPEDLKELGDDSLPSSQFLDGMNYLRYSLEGGRSDSFLVSFMVDARGGAMRGCRHNGLRIIIPPRKCTAPTRVTCRLVKRHRLATMPPMVEGEGLASRLIEVGPSGAQFLGPVIVEIPHFAALRGKERELVVLRSENGDSWKEHFCDYTEDELNEILNGMDEVLDSPEDLEKKRICRIITRDFPQYFAVVSRIKQDSNLIGPEGGVLSSTVVPQVQAVFPEGALTKRIRVGLQAQPMHSELVKKILGNKATFSPIVTLEPRRRKFHKPITMTIPVPKASSDVMLNGFGGDAPTLRLLCSITGTRYDSGTLRTTIIYEGAKIHKRPGASSYLQLKHHFADLYKDDETESTETSVLKSHLVNEVPVLASPDLLSEVSEMKQDLIKMTAILTTDVSDKAGSIKVKELVKAAEEEPGEPFEIVERVKEDLEKVNEILRSGTCTRDESSVQSSRSERGLVEEEWVIVSDEEIEEARQKAPLEITEYPCVEVRIDKEIKGKVEKDSTGLVNYLTDDLNTYVPLPKEQLQTVQDKAGKKCEALAVGRSSEKEGKDIPPDETQSTQKQHKPSLGIKKPVRRKLKEKQKQKEEALQASAEKAELKKGSSEESLDEDSGLAPEPLPTVKATSPLIEETPIGSIKDKVKALQKRVEDEQKGRSKLPIRVKGKEDVPKKTPHRTHPAASPSLKSERHVPGSPSPKTERHSALSSSAKTERHPPVSPSSKTEKHSPVSPSAKMERHSPASSSSKTEKHSPVSPSTKTERHSPVSSTKTERHPPVLPSGKTDKRPPVSPSGRTEKHPPVSPGRTEKRLPVSPSGRTDKHQSVSTAAKTEKHLPVSPSGKTEKQPPVSPTSKTERIEETMSVRELMKAFQSGQDPSKHKTGLFEHKSAKQKQPQEKGKVRVEKEKGPILTQRETQKTENQTIRRGQRLPVTGTAESKRGVRVSSIGVKKEDAAGGKEKILSHKIPEPVQSVPEEESRRESEVPKEKMADEQGDMDLQISPDRKTSTDFSEVIKQELEDNDKYQQFRLSEETEKAQLHLDQVLTSPFDTTFPLDYMKDEFLPAVSLQSGALDGSSESLKNEGVAGSPCGSLMEGTPQISSEESYKHEGLAETPETSPESLSFSPKKSEEQTGETKKSTKTETTTEIHSEKEHPTTKDITGGSEERGATVTEDSETSTESFQKEATLGSPKDTSPKREDDCTGSCSVPLAKETPPGLTEEAAFDEGQRTFGSSAHKTQTDSEAQESTATSDETKALPLPEASVKTDTATESKPQGVIRSPQGLELALPSRDSEVLSAVADDSLAVSHKDSLEASPVLEDNSSHKTPDSLEPSPLKESPCRDSLESSPVEPKMKAGIFPSHFPLPAAVAKTELLMEVASVRSRLLRDPDGSAEDDSLEQTSLMESSGKSPLSPDTPSSEEVSYEVTPKTTDVSTPKPAVIHECAEEDDSENGEKKRFTPEEEMFKMVTKIKMFDELEQEAKQKRDYKKEPKQEESSSSSDPDADCSVDADEPKHTGSGEHESGVPVLVTSESRKVSSSSESEPELAQLKKGADSGLLPEPVIRVQPPSPLPSSMDSNSSPEEVQFQPIVSKQYTFKMNEDTQEEPGKSEEEKDSESHLAEDSHAVSTEAAHRSYDKLNRDTDQPKICDGHGCEAMSPSSSAAPVSSGLQSPTGDDVDEQPVIYKESLALQGTHEKDTEGEELDVSRAESPRADCPSESFSSSSSLPHCSVSEGKELDEDISATSSIQKTEVTKTDQTFENLPKDCPSQDSSIITQTDRFSMDVPVSDLAETDEIYDTQITSPYENVPSQSFFSSEESKTQTDANHTTSVHSSEVYSVTITSPVEDVVVASSSSGTVLSKESNFEGQDIKMESQQESTLWEMQSDSVSSSFEPTMSPTTAVVGEQISKVIITKTDVDSDSWSEIREDDEAFEARVKEEEQKIFGLMVDRQSQGTTPDTTPARTPTEEGTPTSEQNPFLFQEGKLFEMTRSGAIDMTKRSYADESFHFFQIGQESREETVSEDVKEGATGAEPLPLETSAESLALSESKETVDDEADLLPDDLSEEVEEIPASDAQLNSQMGISASTETPTKEAVSVETKDLPTMQTGDIPPLSGVKQISCPDSSEPAVQVQLDFSTLTRSVYSERGDDSPDSSPEEQKSVIEIPTAPMENVPSTESKSKIPVRTMPTSTLAPPTAQYESSLSEDFLSSVDEENKEDEAKPKSKLPVKVPLQRVEQQLSDLDTSVQKTVAPQGQDMTSIAPDNRSKSESDASSLDSKTKCPVKTRSYIETETESRERAEELELESEEGATRPKILTSRLPVKSRSTTSSCRGGTSPTKESKEHFFDLYRNSIEFFEEISDEASKLVDRLTQSEREQEIVSDDESSSALEVSVIENLPPVETEHSVPEDIFDTRPIWDESIETLIERIPDENGHDHAEDPQDEQERIEERLAYIADHLGFSWTELARELDFTEEQIHQIRIENPNSLQDQSHALLKYWLERDGKHATDTNLVECLTKINRMDIVHLMETNTEPLQERISHSYAEIEQTITLDHSEGFSVLQEELCTAQHKQKEEQAVSKESETCDHPPIVSEEDISVGYSTFQDGIPKTEGDSSATALFPQTHKEEVQQDFSGKMQDLPEESSLEYQQEYFVTTPGTEASETQKATIVPSSPSKTPEEVSTPAEEERLYLQTPTSSERGGSPIIQEPEEPSEHREESSPWKTSLVIVESADNQPETCERLDEDAAFEKGDDMPEIPPETVTEEEYIDEHGHTVVKKVTRKIIRRYVSSEGTEKEEIMVQGMPQEPVNIEEGDGYSKVIKRVVLKSDTEQSEVTLCEPSILSSTSQFQAEPVEGRRVSKVVKTTVVRGERMEKHLGDSSLATDLPSAKDDFEEDNNE</sequence>
<feature type="compositionally biased region" description="Basic and acidic residues" evidence="6">
    <location>
        <begin position="2693"/>
        <end position="2705"/>
    </location>
</feature>
<feature type="repeat" description="ANK" evidence="5">
    <location>
        <begin position="224"/>
        <end position="256"/>
    </location>
</feature>
<protein>
    <submittedName>
        <fullName evidence="9">ANK2 isoform 11</fullName>
    </submittedName>
</protein>
<feature type="compositionally biased region" description="Polar residues" evidence="6">
    <location>
        <begin position="2535"/>
        <end position="2545"/>
    </location>
</feature>
<feature type="compositionally biased region" description="Polar residues" evidence="6">
    <location>
        <begin position="2646"/>
        <end position="2655"/>
    </location>
</feature>
<feature type="compositionally biased region" description="Low complexity" evidence="6">
    <location>
        <begin position="2252"/>
        <end position="2261"/>
    </location>
</feature>
<feature type="repeat" description="ANK" evidence="5">
    <location>
        <begin position="389"/>
        <end position="421"/>
    </location>
</feature>
<feature type="domain" description="Death" evidence="7">
    <location>
        <begin position="3125"/>
        <end position="3209"/>
    </location>
</feature>
<feature type="repeat" description="ANK" evidence="5">
    <location>
        <begin position="587"/>
        <end position="619"/>
    </location>
</feature>
<feature type="repeat" description="ANK" evidence="5">
    <location>
        <begin position="323"/>
        <end position="355"/>
    </location>
</feature>
<evidence type="ECO:0000256" key="6">
    <source>
        <dbReference type="SAM" id="MobiDB-lite"/>
    </source>
</evidence>
<feature type="region of interest" description="Disordered" evidence="6">
    <location>
        <begin position="2064"/>
        <end position="2142"/>
    </location>
</feature>
<feature type="compositionally biased region" description="Basic and acidic residues" evidence="6">
    <location>
        <begin position="2160"/>
        <end position="2175"/>
    </location>
</feature>
<dbReference type="FunFam" id="2.60.220.30:FF:000002">
    <property type="entry name" value="Ankyrin-3 isoform 2"/>
    <property type="match status" value="1"/>
</dbReference>
<dbReference type="InterPro" id="IPR000906">
    <property type="entry name" value="ZU5_dom"/>
</dbReference>
<feature type="region of interest" description="Disordered" evidence="6">
    <location>
        <begin position="2691"/>
        <end position="2734"/>
    </location>
</feature>
<evidence type="ECO:0000256" key="2">
    <source>
        <dbReference type="ARBA" id="ARBA00022737"/>
    </source>
</evidence>
<dbReference type="Pfam" id="PF00791">
    <property type="entry name" value="ZU5"/>
    <property type="match status" value="2"/>
</dbReference>
<feature type="compositionally biased region" description="Polar residues" evidence="6">
    <location>
        <begin position="2448"/>
        <end position="2459"/>
    </location>
</feature>
<feature type="compositionally biased region" description="Polar residues" evidence="6">
    <location>
        <begin position="1911"/>
        <end position="1932"/>
    </location>
</feature>
<feature type="compositionally biased region" description="Basic and acidic residues" evidence="6">
    <location>
        <begin position="1"/>
        <end position="14"/>
    </location>
</feature>
<keyword evidence="4" id="KW-0963">Cytoplasm</keyword>
<dbReference type="Gene3D" id="2.60.220.30">
    <property type="match status" value="2"/>
</dbReference>
<feature type="region of interest" description="Disordered" evidence="6">
    <location>
        <begin position="1"/>
        <end position="34"/>
    </location>
</feature>
<feature type="domain" description="ZU5" evidence="8">
    <location>
        <begin position="883"/>
        <end position="999"/>
    </location>
</feature>
<dbReference type="SMART" id="SM00005">
    <property type="entry name" value="DEATH"/>
    <property type="match status" value="1"/>
</dbReference>
<feature type="region of interest" description="Disordered" evidence="6">
    <location>
        <begin position="2160"/>
        <end position="2459"/>
    </location>
</feature>
<feature type="repeat" description="ANK" evidence="5">
    <location>
        <begin position="356"/>
        <end position="388"/>
    </location>
</feature>
<dbReference type="PRINTS" id="PR01415">
    <property type="entry name" value="ANKYRIN"/>
</dbReference>
<dbReference type="SMART" id="SM00218">
    <property type="entry name" value="ZU5"/>
    <property type="match status" value="1"/>
</dbReference>
<name>A0A2J8XQ24_PONAB</name>
<feature type="compositionally biased region" description="Polar residues" evidence="6">
    <location>
        <begin position="2913"/>
        <end position="2936"/>
    </location>
</feature>
<dbReference type="FunFam" id="1.25.40.20:FF:000002">
    <property type="entry name" value="Ankyrin-2 isoform 2"/>
    <property type="match status" value="1"/>
</dbReference>
<comment type="subcellular location">
    <subcellularLocation>
        <location evidence="1">Cytoplasm</location>
        <location evidence="1">Cytoskeleton</location>
    </subcellularLocation>
</comment>
<dbReference type="GO" id="GO:0005856">
    <property type="term" value="C:cytoskeleton"/>
    <property type="evidence" value="ECO:0007669"/>
    <property type="project" value="UniProtKB-SubCell"/>
</dbReference>
<feature type="region of interest" description="Disordered" evidence="6">
    <location>
        <begin position="1986"/>
        <end position="2040"/>
    </location>
</feature>
<comment type="caution">
    <text evidence="9">The sequence shown here is derived from an EMBL/GenBank/DDBJ whole genome shotgun (WGS) entry which is preliminary data.</text>
</comment>
<feature type="compositionally biased region" description="Basic and acidic residues" evidence="6">
    <location>
        <begin position="2285"/>
        <end position="2332"/>
    </location>
</feature>
<feature type="repeat" description="ANK" evidence="5">
    <location>
        <begin position="129"/>
        <end position="161"/>
    </location>
</feature>
<feature type="region of interest" description="Disordered" evidence="6">
    <location>
        <begin position="2479"/>
        <end position="2514"/>
    </location>
</feature>
<feature type="compositionally biased region" description="Polar residues" evidence="6">
    <location>
        <begin position="2754"/>
        <end position="2768"/>
    </location>
</feature>
<feature type="compositionally biased region" description="Basic and acidic residues" evidence="6">
    <location>
        <begin position="1322"/>
        <end position="1339"/>
    </location>
</feature>
<accession>A0A2J8XQ24</accession>
<feature type="compositionally biased region" description="Polar residues" evidence="6">
    <location>
        <begin position="2422"/>
        <end position="2440"/>
    </location>
</feature>
<feature type="compositionally biased region" description="Basic and acidic residues" evidence="6">
    <location>
        <begin position="1536"/>
        <end position="1550"/>
    </location>
</feature>
<feature type="region of interest" description="Disordered" evidence="6">
    <location>
        <begin position="1226"/>
        <end position="1691"/>
    </location>
</feature>
<proteinExistence type="predicted"/>
<feature type="compositionally biased region" description="Polar residues" evidence="6">
    <location>
        <begin position="2079"/>
        <end position="2101"/>
    </location>
</feature>
<keyword evidence="3 5" id="KW-0040">ANK repeat</keyword>
<feature type="repeat" description="ANK" evidence="5">
    <location>
        <begin position="554"/>
        <end position="586"/>
    </location>
</feature>
<feature type="repeat" description="ANK" evidence="5">
    <location>
        <begin position="521"/>
        <end position="553"/>
    </location>
</feature>
<dbReference type="InterPro" id="IPR002110">
    <property type="entry name" value="Ankyrin_rpt"/>
</dbReference>
<feature type="compositionally biased region" description="Low complexity" evidence="6">
    <location>
        <begin position="2713"/>
        <end position="2725"/>
    </location>
</feature>
<feature type="compositionally biased region" description="Low complexity" evidence="6">
    <location>
        <begin position="2634"/>
        <end position="2643"/>
    </location>
</feature>
<dbReference type="FunFam" id="1.25.40.20:FF:000489">
    <property type="entry name" value="Ankyrin 2"/>
    <property type="match status" value="1"/>
</dbReference>
<feature type="compositionally biased region" description="Basic and acidic residues" evidence="6">
    <location>
        <begin position="1559"/>
        <end position="1590"/>
    </location>
</feature>
<dbReference type="GO" id="GO:0007165">
    <property type="term" value="P:signal transduction"/>
    <property type="evidence" value="ECO:0007669"/>
    <property type="project" value="InterPro"/>
</dbReference>
<organism evidence="9">
    <name type="scientific">Pongo abelii</name>
    <name type="common">Sumatran orangutan</name>
    <name type="synonym">Pongo pygmaeus abelii</name>
    <dbReference type="NCBI Taxonomy" id="9601"/>
    <lineage>
        <taxon>Eukaryota</taxon>
        <taxon>Metazoa</taxon>
        <taxon>Chordata</taxon>
        <taxon>Craniata</taxon>
        <taxon>Vertebrata</taxon>
        <taxon>Euteleostomi</taxon>
        <taxon>Mammalia</taxon>
        <taxon>Eutheria</taxon>
        <taxon>Euarchontoglires</taxon>
        <taxon>Primates</taxon>
        <taxon>Haplorrhini</taxon>
        <taxon>Catarrhini</taxon>
        <taxon>Hominidae</taxon>
        <taxon>Pongo</taxon>
    </lineage>
</organism>
<feature type="region of interest" description="Disordered" evidence="6">
    <location>
        <begin position="2746"/>
        <end position="3018"/>
    </location>
</feature>
<feature type="compositionally biased region" description="Low complexity" evidence="6">
    <location>
        <begin position="2337"/>
        <end position="2347"/>
    </location>
</feature>
<dbReference type="CDD" id="cd08804">
    <property type="entry name" value="Death_ank2"/>
    <property type="match status" value="1"/>
</dbReference>
<feature type="compositionally biased region" description="Basic and acidic residues" evidence="6">
    <location>
        <begin position="1230"/>
        <end position="1239"/>
    </location>
</feature>
<dbReference type="Pfam" id="PF00531">
    <property type="entry name" value="Death"/>
    <property type="match status" value="1"/>
</dbReference>
<dbReference type="SUPFAM" id="SSF48403">
    <property type="entry name" value="Ankyrin repeat"/>
    <property type="match status" value="2"/>
</dbReference>
<feature type="compositionally biased region" description="Polar residues" evidence="6">
    <location>
        <begin position="2865"/>
        <end position="2882"/>
    </location>
</feature>
<gene>
    <name evidence="9" type="ORF">CR201_G0000468</name>
</gene>